<keyword evidence="8" id="KW-1185">Reference proteome</keyword>
<dbReference type="SUPFAM" id="SSF47757">
    <property type="entry name" value="Chemotaxis receptor methyltransferase CheR, N-terminal domain"/>
    <property type="match status" value="1"/>
</dbReference>
<dbReference type="InterPro" id="IPR022642">
    <property type="entry name" value="CheR_C"/>
</dbReference>
<evidence type="ECO:0000256" key="5">
    <source>
        <dbReference type="ARBA" id="ARBA00022691"/>
    </source>
</evidence>
<dbReference type="PANTHER" id="PTHR24422:SF19">
    <property type="entry name" value="CHEMOTAXIS PROTEIN METHYLTRANSFERASE"/>
    <property type="match status" value="1"/>
</dbReference>
<proteinExistence type="predicted"/>
<dbReference type="InterPro" id="IPR029063">
    <property type="entry name" value="SAM-dependent_MTases_sf"/>
</dbReference>
<name>S0EXB0_CHTCT</name>
<evidence type="ECO:0000256" key="3">
    <source>
        <dbReference type="ARBA" id="ARBA00022603"/>
    </source>
</evidence>
<dbReference type="STRING" id="454171.CP488_01527"/>
<dbReference type="eggNOG" id="COG1352">
    <property type="taxonomic scope" value="Bacteria"/>
</dbReference>
<dbReference type="EMBL" id="HF951689">
    <property type="protein sequence ID" value="CCW36358.1"/>
    <property type="molecule type" value="Genomic_DNA"/>
</dbReference>
<dbReference type="Gene3D" id="1.10.155.10">
    <property type="entry name" value="Chemotaxis receptor methyltransferase CheR, N-terminal domain"/>
    <property type="match status" value="1"/>
</dbReference>
<dbReference type="PROSITE" id="PS50123">
    <property type="entry name" value="CHER"/>
    <property type="match status" value="1"/>
</dbReference>
<dbReference type="OrthoDB" id="9816309at2"/>
<dbReference type="EC" id="2.1.1.80" evidence="2"/>
<evidence type="ECO:0000256" key="4">
    <source>
        <dbReference type="ARBA" id="ARBA00022679"/>
    </source>
</evidence>
<evidence type="ECO:0000313" key="8">
    <source>
        <dbReference type="Proteomes" id="UP000014227"/>
    </source>
</evidence>
<dbReference type="InParanoid" id="S0EXB0"/>
<dbReference type="InterPro" id="IPR000780">
    <property type="entry name" value="CheR_MeTrfase"/>
</dbReference>
<dbReference type="Pfam" id="PF03705">
    <property type="entry name" value="CheR_N"/>
    <property type="match status" value="1"/>
</dbReference>
<accession>S0EXB0</accession>
<dbReference type="SUPFAM" id="SSF53335">
    <property type="entry name" value="S-adenosyl-L-methionine-dependent methyltransferases"/>
    <property type="match status" value="1"/>
</dbReference>
<protein>
    <recommendedName>
        <fullName evidence="2">protein-glutamate O-methyltransferase</fullName>
        <ecNumber evidence="2">2.1.1.80</ecNumber>
    </recommendedName>
</protein>
<gene>
    <name evidence="7" type="ORF">CCALI_02564</name>
</gene>
<dbReference type="FunCoup" id="S0EXB0">
    <property type="interactions" value="129"/>
</dbReference>
<comment type="catalytic activity">
    <reaction evidence="1">
        <text>L-glutamyl-[protein] + S-adenosyl-L-methionine = [protein]-L-glutamate 5-O-methyl ester + S-adenosyl-L-homocysteine</text>
        <dbReference type="Rhea" id="RHEA:24452"/>
        <dbReference type="Rhea" id="RHEA-COMP:10208"/>
        <dbReference type="Rhea" id="RHEA-COMP:10311"/>
        <dbReference type="ChEBI" id="CHEBI:29973"/>
        <dbReference type="ChEBI" id="CHEBI:57856"/>
        <dbReference type="ChEBI" id="CHEBI:59789"/>
        <dbReference type="ChEBI" id="CHEBI:82795"/>
        <dbReference type="EC" id="2.1.1.80"/>
    </reaction>
</comment>
<dbReference type="InterPro" id="IPR036804">
    <property type="entry name" value="CheR_N_sf"/>
</dbReference>
<evidence type="ECO:0000256" key="2">
    <source>
        <dbReference type="ARBA" id="ARBA00012534"/>
    </source>
</evidence>
<dbReference type="GO" id="GO:0008983">
    <property type="term" value="F:protein-glutamate O-methyltransferase activity"/>
    <property type="evidence" value="ECO:0007669"/>
    <property type="project" value="UniProtKB-EC"/>
</dbReference>
<dbReference type="Proteomes" id="UP000014227">
    <property type="component" value="Chromosome I"/>
</dbReference>
<dbReference type="PANTHER" id="PTHR24422">
    <property type="entry name" value="CHEMOTAXIS PROTEIN METHYLTRANSFERASE"/>
    <property type="match status" value="1"/>
</dbReference>
<dbReference type="InterPro" id="IPR022641">
    <property type="entry name" value="CheR_N"/>
</dbReference>
<dbReference type="GO" id="GO:0032259">
    <property type="term" value="P:methylation"/>
    <property type="evidence" value="ECO:0007669"/>
    <property type="project" value="UniProtKB-KW"/>
</dbReference>
<feature type="domain" description="CheR-type methyltransferase" evidence="6">
    <location>
        <begin position="19"/>
        <end position="287"/>
    </location>
</feature>
<keyword evidence="3 7" id="KW-0489">Methyltransferase</keyword>
<evidence type="ECO:0000259" key="6">
    <source>
        <dbReference type="PROSITE" id="PS50123"/>
    </source>
</evidence>
<evidence type="ECO:0000256" key="1">
    <source>
        <dbReference type="ARBA" id="ARBA00001541"/>
    </source>
</evidence>
<dbReference type="SMART" id="SM00138">
    <property type="entry name" value="MeTrc"/>
    <property type="match status" value="1"/>
</dbReference>
<dbReference type="RefSeq" id="WP_016483867.1">
    <property type="nucleotide sequence ID" value="NC_021487.1"/>
</dbReference>
<dbReference type="KEGG" id="ccz:CCALI_02564"/>
<dbReference type="Pfam" id="PF01739">
    <property type="entry name" value="CheR"/>
    <property type="match status" value="1"/>
</dbReference>
<organism evidence="7 8">
    <name type="scientific">Chthonomonas calidirosea (strain DSM 23976 / ICMP 18418 / T49)</name>
    <dbReference type="NCBI Taxonomy" id="1303518"/>
    <lineage>
        <taxon>Bacteria</taxon>
        <taxon>Bacillati</taxon>
        <taxon>Armatimonadota</taxon>
        <taxon>Chthonomonadia</taxon>
        <taxon>Chthonomonadales</taxon>
        <taxon>Chthonomonadaceae</taxon>
        <taxon>Chthonomonas</taxon>
    </lineage>
</organism>
<keyword evidence="4 7" id="KW-0808">Transferase</keyword>
<reference evidence="8" key="1">
    <citation type="submission" date="2013-03" db="EMBL/GenBank/DDBJ databases">
        <title>Genome sequence of Chthonomonas calidirosea, the first sequenced genome from the Armatimonadetes phylum (formally candidate division OP10).</title>
        <authorList>
            <person name="Lee K.C.Y."/>
            <person name="Morgan X.C."/>
            <person name="Dunfield P.F."/>
            <person name="Tamas I."/>
            <person name="Houghton K.M."/>
            <person name="Vyssotski M."/>
            <person name="Ryan J.L.J."/>
            <person name="Lagutin K."/>
            <person name="McDonald I.R."/>
            <person name="Stott M.B."/>
        </authorList>
    </citation>
    <scope>NUCLEOTIDE SEQUENCE [LARGE SCALE GENOMIC DNA]</scope>
    <source>
        <strain evidence="8">DSM 23976 / ICMP 18418 / T49</strain>
    </source>
</reference>
<sequence length="303" mass="35590">MAIAKTYLQENEETDARYLETADYSQFKAHILRKTGIDLNLYRQQQMHRRLWGLVERAGKKSFMEYYALLEHDPQEYALFLDRLTINVSELFRNPEKWEELRTHILPELLAKGGPLRVWSAGCSYGAEPYSLAILLDQLAPERPHKILATDLDRSILKKAQQGRFTRADVRHVDPSILQRYFQGTPNTSLPADTDACYTLCPRIRERVTFRAHNLLCDPFEKDFDLICCRNVVIYFTEEAKEALYQRFYEALKPGGYLFVGGSERIFRYREIGFDSPLPFFYRKTGETPHQKPLERTYSKLRR</sequence>
<keyword evidence="5" id="KW-0949">S-adenosyl-L-methionine</keyword>
<dbReference type="AlphaFoldDB" id="S0EXB0"/>
<dbReference type="InterPro" id="IPR050903">
    <property type="entry name" value="Bact_Chemotaxis_MeTrfase"/>
</dbReference>
<dbReference type="HOGENOM" id="CLU_025854_1_1_0"/>
<dbReference type="Gene3D" id="3.40.50.150">
    <property type="entry name" value="Vaccinia Virus protein VP39"/>
    <property type="match status" value="1"/>
</dbReference>
<dbReference type="PRINTS" id="PR00996">
    <property type="entry name" value="CHERMTFRASE"/>
</dbReference>
<dbReference type="CDD" id="cd02440">
    <property type="entry name" value="AdoMet_MTases"/>
    <property type="match status" value="1"/>
</dbReference>
<evidence type="ECO:0000313" key="7">
    <source>
        <dbReference type="EMBL" id="CCW36358.1"/>
    </source>
</evidence>
<dbReference type="PATRIC" id="fig|1303518.3.peg.2664"/>